<protein>
    <submittedName>
        <fullName evidence="2">Uncharacterized protein</fullName>
    </submittedName>
</protein>
<dbReference type="AlphaFoldDB" id="A0A3E5F3B6"/>
<keyword evidence="1" id="KW-1133">Transmembrane helix</keyword>
<comment type="caution">
    <text evidence="2">The sequence shown here is derived from an EMBL/GenBank/DDBJ whole genome shotgun (WGS) entry which is preliminary data.</text>
</comment>
<feature type="transmembrane region" description="Helical" evidence="1">
    <location>
        <begin position="44"/>
        <end position="64"/>
    </location>
</feature>
<feature type="transmembrane region" description="Helical" evidence="1">
    <location>
        <begin position="20"/>
        <end position="38"/>
    </location>
</feature>
<reference evidence="2 3" key="1">
    <citation type="submission" date="2018-08" db="EMBL/GenBank/DDBJ databases">
        <title>A genome reference for cultivated species of the human gut microbiota.</title>
        <authorList>
            <person name="Zou Y."/>
            <person name="Xue W."/>
            <person name="Luo G."/>
        </authorList>
    </citation>
    <scope>NUCLEOTIDE SEQUENCE [LARGE SCALE GENOMIC DNA]</scope>
    <source>
        <strain evidence="2 3">OM03-4</strain>
    </source>
</reference>
<keyword evidence="1" id="KW-0812">Transmembrane</keyword>
<dbReference type="EMBL" id="QSVA01000004">
    <property type="protein sequence ID" value="RGN95428.1"/>
    <property type="molecule type" value="Genomic_DNA"/>
</dbReference>
<evidence type="ECO:0000313" key="3">
    <source>
        <dbReference type="Proteomes" id="UP000260759"/>
    </source>
</evidence>
<organism evidence="2 3">
    <name type="scientific">Bacteroides uniformis</name>
    <dbReference type="NCBI Taxonomy" id="820"/>
    <lineage>
        <taxon>Bacteria</taxon>
        <taxon>Pseudomonadati</taxon>
        <taxon>Bacteroidota</taxon>
        <taxon>Bacteroidia</taxon>
        <taxon>Bacteroidales</taxon>
        <taxon>Bacteroidaceae</taxon>
        <taxon>Bacteroides</taxon>
    </lineage>
</organism>
<proteinExistence type="predicted"/>
<accession>A0A3E5F3B6</accession>
<evidence type="ECO:0000256" key="1">
    <source>
        <dbReference type="SAM" id="Phobius"/>
    </source>
</evidence>
<sequence>MHPAQKNKYSKKNRFKQKWFFIFLYSLVEFIYLINELKKLHTSLIFNIKVLITINSTHNLYAIFARILDICKQLTSNLAA</sequence>
<keyword evidence="1" id="KW-0472">Membrane</keyword>
<evidence type="ECO:0000313" key="2">
    <source>
        <dbReference type="EMBL" id="RGN95428.1"/>
    </source>
</evidence>
<gene>
    <name evidence="2" type="ORF">DXB37_06320</name>
</gene>
<name>A0A3E5F3B6_BACUN</name>
<dbReference type="Proteomes" id="UP000260759">
    <property type="component" value="Unassembled WGS sequence"/>
</dbReference>